<evidence type="ECO:0000256" key="3">
    <source>
        <dbReference type="ARBA" id="ARBA00022759"/>
    </source>
</evidence>
<comment type="catalytic activity">
    <reaction evidence="6">
        <text>Endonucleolytic cleavage of RNA, removing 5'-extranucleotides from tRNA precursor.</text>
        <dbReference type="EC" id="3.1.26.5"/>
    </reaction>
</comment>
<organism evidence="8 9">
    <name type="scientific">Ornithobacterium rhinotracheale</name>
    <dbReference type="NCBI Taxonomy" id="28251"/>
    <lineage>
        <taxon>Bacteria</taxon>
        <taxon>Pseudomonadati</taxon>
        <taxon>Bacteroidota</taxon>
        <taxon>Flavobacteriia</taxon>
        <taxon>Flavobacteriales</taxon>
        <taxon>Weeksellaceae</taxon>
        <taxon>Ornithobacterium</taxon>
    </lineage>
</organism>
<proteinExistence type="inferred from homology"/>
<dbReference type="GO" id="GO:0000049">
    <property type="term" value="F:tRNA binding"/>
    <property type="evidence" value="ECO:0007669"/>
    <property type="project" value="UniProtKB-UniRule"/>
</dbReference>
<dbReference type="InterPro" id="IPR014721">
    <property type="entry name" value="Ribsml_uS5_D2-typ_fold_subgr"/>
</dbReference>
<evidence type="ECO:0000313" key="9">
    <source>
        <dbReference type="Proteomes" id="UP000287701"/>
    </source>
</evidence>
<dbReference type="PANTHER" id="PTHR33992:SF1">
    <property type="entry name" value="RIBONUCLEASE P PROTEIN COMPONENT"/>
    <property type="match status" value="1"/>
</dbReference>
<keyword evidence="1 6" id="KW-0819">tRNA processing</keyword>
<dbReference type="SUPFAM" id="SSF54211">
    <property type="entry name" value="Ribosomal protein S5 domain 2-like"/>
    <property type="match status" value="1"/>
</dbReference>
<dbReference type="GO" id="GO:0001682">
    <property type="term" value="P:tRNA 5'-leader removal"/>
    <property type="evidence" value="ECO:0007669"/>
    <property type="project" value="UniProtKB-UniRule"/>
</dbReference>
<dbReference type="EC" id="3.1.26.5" evidence="6 7"/>
<comment type="function">
    <text evidence="6">RNaseP catalyzes the removal of the 5'-leader sequence from pre-tRNA to produce the mature 5'-terminus. It can also cleave other RNA substrates such as 4.5S RNA. The protein component plays an auxiliary but essential role in vivo by binding to the 5'-leader sequence and broadening the substrate specificity of the ribozyme.</text>
</comment>
<dbReference type="GO" id="GO:0042781">
    <property type="term" value="F:3'-tRNA processing endoribonuclease activity"/>
    <property type="evidence" value="ECO:0007669"/>
    <property type="project" value="TreeGrafter"/>
</dbReference>
<keyword evidence="3 6" id="KW-0255">Endonuclease</keyword>
<dbReference type="GO" id="GO:0030677">
    <property type="term" value="C:ribonuclease P complex"/>
    <property type="evidence" value="ECO:0007669"/>
    <property type="project" value="TreeGrafter"/>
</dbReference>
<keyword evidence="4 6" id="KW-0378">Hydrolase</keyword>
<evidence type="ECO:0000256" key="6">
    <source>
        <dbReference type="HAMAP-Rule" id="MF_00227"/>
    </source>
</evidence>
<gene>
    <name evidence="6 8" type="primary">rnpA</name>
    <name evidence="8" type="ORF">EQP59_08415</name>
</gene>
<evidence type="ECO:0000256" key="7">
    <source>
        <dbReference type="NCBIfam" id="TIGR00188"/>
    </source>
</evidence>
<dbReference type="InterPro" id="IPR000100">
    <property type="entry name" value="RNase_P"/>
</dbReference>
<dbReference type="EMBL" id="CP035107">
    <property type="protein sequence ID" value="QAR31361.1"/>
    <property type="molecule type" value="Genomic_DNA"/>
</dbReference>
<evidence type="ECO:0000256" key="2">
    <source>
        <dbReference type="ARBA" id="ARBA00022722"/>
    </source>
</evidence>
<dbReference type="InterPro" id="IPR020568">
    <property type="entry name" value="Ribosomal_Su5_D2-typ_SF"/>
</dbReference>
<sequence>MSSNVENTAKERFLFREKNRLKRKKWIEFLFSEGASAKNYPLKAIFTPLAKEEMSMIGVSVPKKLFKHATDRNHIKRLMREAYRLNQSKLEMPHAIMFIYISGKKTNFEEIYGAMENLLKKIQDKKS</sequence>
<comment type="similarity">
    <text evidence="6">Belongs to the RnpA family.</text>
</comment>
<dbReference type="GO" id="GO:0004526">
    <property type="term" value="F:ribonuclease P activity"/>
    <property type="evidence" value="ECO:0007669"/>
    <property type="project" value="UniProtKB-UniRule"/>
</dbReference>
<dbReference type="PANTHER" id="PTHR33992">
    <property type="entry name" value="RIBONUCLEASE P PROTEIN COMPONENT"/>
    <property type="match status" value="1"/>
</dbReference>
<dbReference type="OrthoDB" id="1524972at2"/>
<dbReference type="Pfam" id="PF00825">
    <property type="entry name" value="Ribonuclease_P"/>
    <property type="match status" value="1"/>
</dbReference>
<keyword evidence="5 6" id="KW-0694">RNA-binding</keyword>
<accession>A0A410JTI5</accession>
<comment type="subunit">
    <text evidence="6">Consists of a catalytic RNA component (M1 or rnpB) and a protein subunit.</text>
</comment>
<dbReference type="HAMAP" id="MF_00227">
    <property type="entry name" value="RNase_P"/>
    <property type="match status" value="1"/>
</dbReference>
<keyword evidence="2 6" id="KW-0540">Nuclease</keyword>
<dbReference type="RefSeq" id="WP_128501795.1">
    <property type="nucleotide sequence ID" value="NZ_CP035107.1"/>
</dbReference>
<name>A0A410JTI5_ORNRH</name>
<evidence type="ECO:0000256" key="5">
    <source>
        <dbReference type="ARBA" id="ARBA00022884"/>
    </source>
</evidence>
<evidence type="ECO:0000256" key="1">
    <source>
        <dbReference type="ARBA" id="ARBA00022694"/>
    </source>
</evidence>
<dbReference type="Proteomes" id="UP000287701">
    <property type="component" value="Chromosome"/>
</dbReference>
<evidence type="ECO:0000313" key="8">
    <source>
        <dbReference type="EMBL" id="QAR31361.1"/>
    </source>
</evidence>
<dbReference type="Gene3D" id="3.30.230.10">
    <property type="match status" value="1"/>
</dbReference>
<protein>
    <recommendedName>
        <fullName evidence="6 7">Ribonuclease P protein component</fullName>
        <shortName evidence="6">RNase P protein</shortName>
        <shortName evidence="6">RNaseP protein</shortName>
        <ecNumber evidence="6 7">3.1.26.5</ecNumber>
    </recommendedName>
    <alternativeName>
        <fullName evidence="6">Protein C5</fullName>
    </alternativeName>
</protein>
<dbReference type="NCBIfam" id="TIGR00188">
    <property type="entry name" value="rnpA"/>
    <property type="match status" value="1"/>
</dbReference>
<reference evidence="8 9" key="1">
    <citation type="submission" date="2019-01" db="EMBL/GenBank/DDBJ databases">
        <title>Whole Genome of Ornithobacterium rhinotracheale FARPER-174b.</title>
        <authorList>
            <person name="Tataje-Lavanda L.A."/>
            <person name="Montalvan A."/>
            <person name="Montesinos R."/>
            <person name="Zimic M."/>
            <person name="Fernandez-Sanchez M."/>
            <person name="Fernandez-Diaz M."/>
        </authorList>
    </citation>
    <scope>NUCLEOTIDE SEQUENCE [LARGE SCALE GENOMIC DNA]</scope>
    <source>
        <strain evidence="8 9">FARPER-174b</strain>
    </source>
</reference>
<dbReference type="AlphaFoldDB" id="A0A410JTI5"/>
<evidence type="ECO:0000256" key="4">
    <source>
        <dbReference type="ARBA" id="ARBA00022801"/>
    </source>
</evidence>